<organism evidence="3">
    <name type="scientific">Palpitomonas bilix</name>
    <dbReference type="NCBI Taxonomy" id="652834"/>
    <lineage>
        <taxon>Eukaryota</taxon>
        <taxon>Eukaryota incertae sedis</taxon>
    </lineage>
</organism>
<evidence type="ECO:0000313" key="3">
    <source>
        <dbReference type="EMBL" id="CAE0264580.1"/>
    </source>
</evidence>
<gene>
    <name evidence="3" type="ORF">PBIL07802_LOCUS26885</name>
</gene>
<feature type="region of interest" description="Disordered" evidence="1">
    <location>
        <begin position="25"/>
        <end position="49"/>
    </location>
</feature>
<protein>
    <recommendedName>
        <fullName evidence="2">Cyclic nucleotide-binding domain-containing protein</fullName>
    </recommendedName>
</protein>
<dbReference type="PANTHER" id="PTHR23011:SF28">
    <property type="entry name" value="CYCLIC NUCLEOTIDE-BINDING DOMAIN CONTAINING PROTEIN"/>
    <property type="match status" value="1"/>
</dbReference>
<dbReference type="Pfam" id="PF00027">
    <property type="entry name" value="cNMP_binding"/>
    <property type="match status" value="1"/>
</dbReference>
<sequence>MTSIPLTAYQRQLKIVHYIRSEVDGRMKQESSKEDVDQQSDESDAEDLKEKVKKLDVSLFERILSKQGRKRTKDEKDTLLQLLDNVTFLKKFPRSVLMEISEAVRLETFDGFQVVFRQGEPGTKYYMILSGSVKVDIRGKGTVAQLGVGDSFGELALLKGLKRAGTVITTDSKVLFLTIDKADFDSILRKEHEKQVDERVQFFINLPLFVGWKRKQVERMGYVLRTLKYHGNRVISREGVDSPIYGLFFLSKGQCNVVRRVNLNVRDEETPDDATDLAVGSDGEKEVIVDVLKPGDFFGELQLRTRHNPEQCGTVKFICSKSEQTGKWDWQFTVPPQHAATIKSKTHVELFAVSKSDCEPFAERLFNVFKSKNWNYATDADIRAMYRDCKFWSEFKRDALASLLHSSAVNFCTGDSPLTWQEYEKMQSVGGLLR</sequence>
<feature type="domain" description="Cyclic nucleotide-binding" evidence="2">
    <location>
        <begin position="247"/>
        <end position="315"/>
    </location>
</feature>
<dbReference type="InterPro" id="IPR018490">
    <property type="entry name" value="cNMP-bd_dom_sf"/>
</dbReference>
<dbReference type="AlphaFoldDB" id="A0A7S3GFF4"/>
<reference evidence="3" key="1">
    <citation type="submission" date="2021-01" db="EMBL/GenBank/DDBJ databases">
        <authorList>
            <person name="Corre E."/>
            <person name="Pelletier E."/>
            <person name="Niang G."/>
            <person name="Scheremetjew M."/>
            <person name="Finn R."/>
            <person name="Kale V."/>
            <person name="Holt S."/>
            <person name="Cochrane G."/>
            <person name="Meng A."/>
            <person name="Brown T."/>
            <person name="Cohen L."/>
        </authorList>
    </citation>
    <scope>NUCLEOTIDE SEQUENCE</scope>
    <source>
        <strain evidence="3">NIES-2562</strain>
    </source>
</reference>
<dbReference type="Gene3D" id="2.60.120.10">
    <property type="entry name" value="Jelly Rolls"/>
    <property type="match status" value="2"/>
</dbReference>
<dbReference type="InterPro" id="IPR014710">
    <property type="entry name" value="RmlC-like_jellyroll"/>
</dbReference>
<dbReference type="SUPFAM" id="SSF51206">
    <property type="entry name" value="cAMP-binding domain-like"/>
    <property type="match status" value="2"/>
</dbReference>
<feature type="compositionally biased region" description="Basic and acidic residues" evidence="1">
    <location>
        <begin position="25"/>
        <end position="36"/>
    </location>
</feature>
<feature type="domain" description="Cyclic nucleotide-binding" evidence="2">
    <location>
        <begin position="88"/>
        <end position="188"/>
    </location>
</feature>
<dbReference type="PANTHER" id="PTHR23011">
    <property type="entry name" value="CYCLIC NUCLEOTIDE-BINDING DOMAIN CONTAINING PROTEIN"/>
    <property type="match status" value="1"/>
</dbReference>
<dbReference type="EMBL" id="HBIB01041168">
    <property type="protein sequence ID" value="CAE0264580.1"/>
    <property type="molecule type" value="Transcribed_RNA"/>
</dbReference>
<evidence type="ECO:0000259" key="2">
    <source>
        <dbReference type="PROSITE" id="PS50042"/>
    </source>
</evidence>
<dbReference type="InterPro" id="IPR000595">
    <property type="entry name" value="cNMP-bd_dom"/>
</dbReference>
<dbReference type="SMART" id="SM00100">
    <property type="entry name" value="cNMP"/>
    <property type="match status" value="1"/>
</dbReference>
<dbReference type="PROSITE" id="PS50042">
    <property type="entry name" value="CNMP_BINDING_3"/>
    <property type="match status" value="2"/>
</dbReference>
<name>A0A7S3GFF4_9EUKA</name>
<proteinExistence type="predicted"/>
<evidence type="ECO:0000256" key="1">
    <source>
        <dbReference type="SAM" id="MobiDB-lite"/>
    </source>
</evidence>
<dbReference type="CDD" id="cd00038">
    <property type="entry name" value="CAP_ED"/>
    <property type="match status" value="2"/>
</dbReference>
<accession>A0A7S3GFF4</accession>